<dbReference type="RefSeq" id="WP_148648742.1">
    <property type="nucleotide sequence ID" value="NZ_CP011131.1"/>
</dbReference>
<name>A0ABY3XFY3_9GAMM</name>
<dbReference type="EMBL" id="CP093547">
    <property type="protein sequence ID" value="UNP30554.1"/>
    <property type="molecule type" value="Genomic_DNA"/>
</dbReference>
<organism evidence="1 2">
    <name type="scientific">Lysobacter gummosus</name>
    <dbReference type="NCBI Taxonomy" id="262324"/>
    <lineage>
        <taxon>Bacteria</taxon>
        <taxon>Pseudomonadati</taxon>
        <taxon>Pseudomonadota</taxon>
        <taxon>Gammaproteobacteria</taxon>
        <taxon>Lysobacterales</taxon>
        <taxon>Lysobacteraceae</taxon>
        <taxon>Lysobacter</taxon>
    </lineage>
</organism>
<proteinExistence type="predicted"/>
<gene>
    <name evidence="1" type="ORF">MOV92_04600</name>
</gene>
<keyword evidence="2" id="KW-1185">Reference proteome</keyword>
<evidence type="ECO:0000313" key="1">
    <source>
        <dbReference type="EMBL" id="UNP30554.1"/>
    </source>
</evidence>
<dbReference type="Proteomes" id="UP000829194">
    <property type="component" value="Chromosome"/>
</dbReference>
<evidence type="ECO:0000313" key="2">
    <source>
        <dbReference type="Proteomes" id="UP000829194"/>
    </source>
</evidence>
<accession>A0ABY3XFY3</accession>
<protein>
    <submittedName>
        <fullName evidence="1">Uncharacterized protein</fullName>
    </submittedName>
</protein>
<reference evidence="1 2" key="1">
    <citation type="submission" date="2022-03" db="EMBL/GenBank/DDBJ databases">
        <title>Complete genome sequence of Lysobacter capsici VKM B-2533 and Lysobacter gummosus 10.1.1, promising sources of lytic agents.</title>
        <authorList>
            <person name="Tarlachkov S.V."/>
            <person name="Kudryakova I.V."/>
            <person name="Afoshin A.S."/>
            <person name="Leontyevskaya E.A."/>
            <person name="Leontyevskaya N.V."/>
        </authorList>
    </citation>
    <scope>NUCLEOTIDE SEQUENCE [LARGE SCALE GENOMIC DNA]</scope>
    <source>
        <strain evidence="1 2">10.1.1</strain>
    </source>
</reference>
<sequence length="193" mass="21277">MDREWKFSARRMHATDYAKPIGAACVKRVLVRLVLRKKNAVRQCVRCYFRFATNGDEKVGQTGDRCLIAPLGSAIRRRAHALAIWRLADAVASSRCGIMATVATAPVFSRGCPALDAVSTLSWKSKPASSGKFRRRCAWVPSLCALVRISLHIHLVITETARVGKVCHQVKRITPLSPIWGAGLNRSQAIGEQ</sequence>